<dbReference type="Proteomes" id="UP000177006">
    <property type="component" value="Unassembled WGS sequence"/>
</dbReference>
<evidence type="ECO:0000256" key="2">
    <source>
        <dbReference type="ARBA" id="ARBA00022741"/>
    </source>
</evidence>
<dbReference type="SMART" id="SM00382">
    <property type="entry name" value="AAA"/>
    <property type="match status" value="1"/>
</dbReference>
<dbReference type="EMBL" id="MEZK01000027">
    <property type="protein sequence ID" value="OGD62030.1"/>
    <property type="molecule type" value="Genomic_DNA"/>
</dbReference>
<evidence type="ECO:0000313" key="6">
    <source>
        <dbReference type="Proteomes" id="UP000177006"/>
    </source>
</evidence>
<evidence type="ECO:0000313" key="5">
    <source>
        <dbReference type="EMBL" id="OGD62030.1"/>
    </source>
</evidence>
<dbReference type="Gene3D" id="3.40.50.300">
    <property type="entry name" value="P-loop containing nucleotide triphosphate hydrolases"/>
    <property type="match status" value="1"/>
</dbReference>
<keyword evidence="2" id="KW-0547">Nucleotide-binding</keyword>
<dbReference type="AlphaFoldDB" id="A0A1F5E3Y3"/>
<dbReference type="STRING" id="1797457.A2160_00505"/>
<dbReference type="InterPro" id="IPR003439">
    <property type="entry name" value="ABC_transporter-like_ATP-bd"/>
</dbReference>
<evidence type="ECO:0000256" key="3">
    <source>
        <dbReference type="ARBA" id="ARBA00022840"/>
    </source>
</evidence>
<name>A0A1F5E3Y3_9BACT</name>
<dbReference type="SUPFAM" id="SSF52540">
    <property type="entry name" value="P-loop containing nucleoside triphosphate hydrolases"/>
    <property type="match status" value="1"/>
</dbReference>
<accession>A0A1F5E3Y3</accession>
<dbReference type="GO" id="GO:0005524">
    <property type="term" value="F:ATP binding"/>
    <property type="evidence" value="ECO:0007669"/>
    <property type="project" value="UniProtKB-KW"/>
</dbReference>
<keyword evidence="3" id="KW-0067">ATP-binding</keyword>
<dbReference type="InterPro" id="IPR017871">
    <property type="entry name" value="ABC_transporter-like_CS"/>
</dbReference>
<dbReference type="InterPro" id="IPR003593">
    <property type="entry name" value="AAA+_ATPase"/>
</dbReference>
<dbReference type="InterPro" id="IPR027417">
    <property type="entry name" value="P-loop_NTPase"/>
</dbReference>
<comment type="similarity">
    <text evidence="1">Belongs to the ABC transporter superfamily. Ycf16 family.</text>
</comment>
<dbReference type="Pfam" id="PF00005">
    <property type="entry name" value="ABC_tran"/>
    <property type="match status" value="1"/>
</dbReference>
<dbReference type="GO" id="GO:0016887">
    <property type="term" value="F:ATP hydrolysis activity"/>
    <property type="evidence" value="ECO:0007669"/>
    <property type="project" value="InterPro"/>
</dbReference>
<dbReference type="PROSITE" id="PS00211">
    <property type="entry name" value="ABC_TRANSPORTER_1"/>
    <property type="match status" value="1"/>
</dbReference>
<dbReference type="PANTHER" id="PTHR43204:SF1">
    <property type="entry name" value="ABC TRANSPORTER I FAMILY MEMBER 6, CHLOROPLASTIC"/>
    <property type="match status" value="1"/>
</dbReference>
<evidence type="ECO:0000256" key="1">
    <source>
        <dbReference type="ARBA" id="ARBA00006216"/>
    </source>
</evidence>
<comment type="caution">
    <text evidence="5">The sequence shown here is derived from an EMBL/GenBank/DDBJ whole genome shotgun (WGS) entry which is preliminary data.</text>
</comment>
<proteinExistence type="inferred from homology"/>
<dbReference type="NCBIfam" id="TIGR01978">
    <property type="entry name" value="sufC"/>
    <property type="match status" value="1"/>
</dbReference>
<protein>
    <submittedName>
        <fullName evidence="5">Fe-S cluster assembly ATPase SufC</fullName>
    </submittedName>
</protein>
<gene>
    <name evidence="5" type="ORF">A2160_00505</name>
</gene>
<dbReference type="PROSITE" id="PS50893">
    <property type="entry name" value="ABC_TRANSPORTER_2"/>
    <property type="match status" value="1"/>
</dbReference>
<feature type="domain" description="ABC transporter" evidence="4">
    <location>
        <begin position="2"/>
        <end position="251"/>
    </location>
</feature>
<dbReference type="PANTHER" id="PTHR43204">
    <property type="entry name" value="ABC TRANSPORTER I FAMILY MEMBER 6, CHLOROPLASTIC"/>
    <property type="match status" value="1"/>
</dbReference>
<evidence type="ECO:0000259" key="4">
    <source>
        <dbReference type="PROSITE" id="PS50893"/>
    </source>
</evidence>
<organism evidence="5 6">
    <name type="scientific">Candidatus Beckwithbacteria bacterium RBG_13_42_9</name>
    <dbReference type="NCBI Taxonomy" id="1797457"/>
    <lineage>
        <taxon>Bacteria</taxon>
        <taxon>Candidatus Beckwithiibacteriota</taxon>
    </lineage>
</organism>
<dbReference type="InterPro" id="IPR010230">
    <property type="entry name" value="FeS-cluster_ATPase_SufC"/>
</dbReference>
<sequence length="269" mass="29683">MLVIKNLQVTVNSKEIIKGISLEIKPGEIQALMGPNGSGKSTLALALAGSQKYKVSAKGRSSSGRKSEISIDGKDLLSLSPDKRARLGLFVSFQEPVAIPGVKVFSFLKEAYEKLTGKHLLTSQFKELILGQAETLKLAPDFWQKELNQQFSGGERKRLEMLQALLFIPKYAIFDEIDSGIDLDGLKLIKKAILKLQKMGTGIILITHHPRLLKLIKPDKIHVLVDGRLVKSGNGEILKRLEKSGYKSFYCVMCSCPGEICPQHGQTKL</sequence>
<dbReference type="CDD" id="cd03217">
    <property type="entry name" value="ABC_FeS_Assembly"/>
    <property type="match status" value="1"/>
</dbReference>
<reference evidence="5 6" key="1">
    <citation type="journal article" date="2016" name="Nat. Commun.">
        <title>Thousands of microbial genomes shed light on interconnected biogeochemical processes in an aquifer system.</title>
        <authorList>
            <person name="Anantharaman K."/>
            <person name="Brown C.T."/>
            <person name="Hug L.A."/>
            <person name="Sharon I."/>
            <person name="Castelle C.J."/>
            <person name="Probst A.J."/>
            <person name="Thomas B.C."/>
            <person name="Singh A."/>
            <person name="Wilkins M.J."/>
            <person name="Karaoz U."/>
            <person name="Brodie E.L."/>
            <person name="Williams K.H."/>
            <person name="Hubbard S.S."/>
            <person name="Banfield J.F."/>
        </authorList>
    </citation>
    <scope>NUCLEOTIDE SEQUENCE [LARGE SCALE GENOMIC DNA]</scope>
</reference>